<reference evidence="2" key="2">
    <citation type="submission" date="2020-09" db="EMBL/GenBank/DDBJ databases">
        <authorList>
            <person name="Sun Q."/>
            <person name="Ohkuma M."/>
        </authorList>
    </citation>
    <scope>NUCLEOTIDE SEQUENCE</scope>
    <source>
        <strain evidence="2">JCM 3090</strain>
    </source>
</reference>
<proteinExistence type="predicted"/>
<evidence type="ECO:0000313" key="2">
    <source>
        <dbReference type="EMBL" id="GGJ77019.1"/>
    </source>
</evidence>
<dbReference type="Pfam" id="PF19953">
    <property type="entry name" value="EACC1"/>
    <property type="match status" value="1"/>
</dbReference>
<keyword evidence="1" id="KW-1133">Transmembrane helix</keyword>
<comment type="caution">
    <text evidence="2">The sequence shown here is derived from an EMBL/GenBank/DDBJ whole genome shotgun (WGS) entry which is preliminary data.</text>
</comment>
<protein>
    <submittedName>
        <fullName evidence="2">Uncharacterized protein</fullName>
    </submittedName>
</protein>
<evidence type="ECO:0000256" key="1">
    <source>
        <dbReference type="SAM" id="Phobius"/>
    </source>
</evidence>
<dbReference type="InterPro" id="IPR045428">
    <property type="entry name" value="EACC1"/>
</dbReference>
<name>A0A8J3B3R3_9ACTN</name>
<gene>
    <name evidence="2" type="ORF">GCM10010123_03760</name>
</gene>
<accession>A0A8J3B3R3</accession>
<dbReference type="RefSeq" id="WP_189168234.1">
    <property type="nucleotide sequence ID" value="NZ_BMQB01000001.1"/>
</dbReference>
<dbReference type="Proteomes" id="UP000649739">
    <property type="component" value="Unassembled WGS sequence"/>
</dbReference>
<organism evidence="2 3">
    <name type="scientific">Pilimelia anulata</name>
    <dbReference type="NCBI Taxonomy" id="53371"/>
    <lineage>
        <taxon>Bacteria</taxon>
        <taxon>Bacillati</taxon>
        <taxon>Actinomycetota</taxon>
        <taxon>Actinomycetes</taxon>
        <taxon>Micromonosporales</taxon>
        <taxon>Micromonosporaceae</taxon>
        <taxon>Pilimelia</taxon>
    </lineage>
</organism>
<dbReference type="AlphaFoldDB" id="A0A8J3B3R3"/>
<reference evidence="2" key="1">
    <citation type="journal article" date="2014" name="Int. J. Syst. Evol. Microbiol.">
        <title>Complete genome sequence of Corynebacterium casei LMG S-19264T (=DSM 44701T), isolated from a smear-ripened cheese.</title>
        <authorList>
            <consortium name="US DOE Joint Genome Institute (JGI-PGF)"/>
            <person name="Walter F."/>
            <person name="Albersmeier A."/>
            <person name="Kalinowski J."/>
            <person name="Ruckert C."/>
        </authorList>
    </citation>
    <scope>NUCLEOTIDE SEQUENCE</scope>
    <source>
        <strain evidence="2">JCM 3090</strain>
    </source>
</reference>
<keyword evidence="3" id="KW-1185">Reference proteome</keyword>
<dbReference type="EMBL" id="BMQB01000001">
    <property type="protein sequence ID" value="GGJ77019.1"/>
    <property type="molecule type" value="Genomic_DNA"/>
</dbReference>
<keyword evidence="1" id="KW-0812">Transmembrane</keyword>
<feature type="transmembrane region" description="Helical" evidence="1">
    <location>
        <begin position="49"/>
        <end position="68"/>
    </location>
</feature>
<sequence>MDIHVRTDGGIDAALDLAHWIEADPGVGPAAARLPGAGAPGSMAGSVELLQFAVGNAIALGALLVSVARWRTSRPERPTVRVSVDTPDGATVTIESDDPDALAAAVRELGGA</sequence>
<evidence type="ECO:0000313" key="3">
    <source>
        <dbReference type="Proteomes" id="UP000649739"/>
    </source>
</evidence>
<keyword evidence="1" id="KW-0472">Membrane</keyword>